<dbReference type="Proteomes" id="UP001526446">
    <property type="component" value="Unassembled WGS sequence"/>
</dbReference>
<evidence type="ECO:0000313" key="2">
    <source>
        <dbReference type="EMBL" id="MCX2561594.1"/>
    </source>
</evidence>
<reference evidence="2 3" key="1">
    <citation type="submission" date="2022-11" db="EMBL/GenBank/DDBJ databases">
        <title>Genome sequencing of Acetobacter type strain.</title>
        <authorList>
            <person name="Heo J."/>
            <person name="Lee D."/>
            <person name="Han B.-H."/>
            <person name="Hong S.-B."/>
            <person name="Kwon S.-W."/>
        </authorList>
    </citation>
    <scope>NUCLEOTIDE SEQUENCE [LARGE SCALE GENOMIC DNA]</scope>
    <source>
        <strain evidence="2 3">KACC 21251</strain>
    </source>
</reference>
<comment type="caution">
    <text evidence="2">The sequence shown here is derived from an EMBL/GenBank/DDBJ whole genome shotgun (WGS) entry which is preliminary data.</text>
</comment>
<keyword evidence="3" id="KW-1185">Reference proteome</keyword>
<dbReference type="EMBL" id="JAPIUX010000010">
    <property type="protein sequence ID" value="MCX2561594.1"/>
    <property type="molecule type" value="Genomic_DNA"/>
</dbReference>
<protein>
    <submittedName>
        <fullName evidence="2">Uncharacterized protein</fullName>
    </submittedName>
</protein>
<feature type="chain" id="PRO_5045642691" evidence="1">
    <location>
        <begin position="30"/>
        <end position="803"/>
    </location>
</feature>
<accession>A0ABT3Q8J2</accession>
<dbReference type="RefSeq" id="WP_166122128.1">
    <property type="nucleotide sequence ID" value="NZ_JAPIUX010000010.1"/>
</dbReference>
<evidence type="ECO:0000256" key="1">
    <source>
        <dbReference type="SAM" id="SignalP"/>
    </source>
</evidence>
<proteinExistence type="predicted"/>
<sequence>MARRVLSCLVLTQVLASQAALLSASRVFAAESGVDGLHAAPLQSVTRDGLGQQEDGASAHRLFLPFDAQTGVAAFWSGPDFIVVADRAVPVLAHGHGGSDIFSSLDVTVLDTATLVRLHLPAHPLLALLREPDGWSVQAESPASPLSPAPVSRPGAILFPLKQPGWVVSLPDPASGGRLLIATARVGSGRTEQVRRAVGYSVQPSLQGVVIAADSGQIALRATPEGAVVDAVALHALPVGDTPAPLSAGAHGQDWAWLGLQDAPEDTLRTRMQAQVSAALRAGAGLSAEKRLAAAQAAFAAGQPAQALQVLEASGASPTTAGGGSVLASVMQRVTGGAEEVKTATAFLRAASALLAGHPTRAQVLDGPDFGDSPQTRVWRGLYLMQTGGDSRTASLLLATGFEQVRAYPAPVRALLLPQMATYVARFGDAAAMALPGTLPDDSLYDLPRALLQARGGNVETARVALENLTASSSPRIAAYARAALVGLMLEHDMLAPATAVQAYGKLLENEGQPGALPAGPKAVTALGLAHALTVTGKVQAALAVLDGLHAGPDIPQDVLAAAYQTALRDLIFPPAGQEQVLKPAARLALVGSHLSRVDEGGKKAKLLVGYGRLLLAAGQPDAAARAFSQAVALQAEPVARAEAEDFLAQAGLQARRPALAQKALDRATAPAMPGDLATQRTYDAARLAAASGDPGKALRLLAEDESDAGLDLRGQLYESAHRWGEAVQVVGRLASRGLPEQGGLTEPQRNLALRLATDAAAAHDSETLVRLKDWLAGRTLGRERDALLAMKFQEITPHNPAH</sequence>
<organism evidence="2 3">
    <name type="scientific">Acetobacter farinalis</name>
    <dbReference type="NCBI Taxonomy" id="1260984"/>
    <lineage>
        <taxon>Bacteria</taxon>
        <taxon>Pseudomonadati</taxon>
        <taxon>Pseudomonadota</taxon>
        <taxon>Alphaproteobacteria</taxon>
        <taxon>Acetobacterales</taxon>
        <taxon>Acetobacteraceae</taxon>
        <taxon>Acetobacter</taxon>
    </lineage>
</organism>
<evidence type="ECO:0000313" key="3">
    <source>
        <dbReference type="Proteomes" id="UP001526446"/>
    </source>
</evidence>
<feature type="signal peptide" evidence="1">
    <location>
        <begin position="1"/>
        <end position="29"/>
    </location>
</feature>
<keyword evidence="1" id="KW-0732">Signal</keyword>
<gene>
    <name evidence="2" type="ORF">OQ252_09330</name>
</gene>
<name>A0ABT3Q8J2_9PROT</name>